<dbReference type="OrthoDB" id="167809at2759"/>
<proteinExistence type="predicted"/>
<keyword evidence="2" id="KW-1185">Reference proteome</keyword>
<sequence>MQTRAGNRLTGDTRCNLKDGLETAASYLADKDPRSNLQYRIQITAIHSSNSEYDAVDAGREYYIILICATLGEPDEHNDDPWVRPNPQDPVIATNVKLQVTLTKKDTSHGPSSVEFLPTKPAHSDSIIISVMTLSPRWQMSKQAIPSIGTTVGMATLDGVPTAQVGRRSGCPVSFTKAPHSTWVQEANLMPQWTKTIDLMAARTSMLLRQVSSLLLAVGTPR</sequence>
<organism evidence="1 2">
    <name type="scientific">Moniliophthora roreri (strain MCA 2997)</name>
    <name type="common">Cocoa frosty pod rot fungus</name>
    <name type="synonym">Crinipellis roreri</name>
    <dbReference type="NCBI Taxonomy" id="1381753"/>
    <lineage>
        <taxon>Eukaryota</taxon>
        <taxon>Fungi</taxon>
        <taxon>Dikarya</taxon>
        <taxon>Basidiomycota</taxon>
        <taxon>Agaricomycotina</taxon>
        <taxon>Agaricomycetes</taxon>
        <taxon>Agaricomycetidae</taxon>
        <taxon>Agaricales</taxon>
        <taxon>Marasmiineae</taxon>
        <taxon>Marasmiaceae</taxon>
        <taxon>Moniliophthora</taxon>
    </lineage>
</organism>
<dbReference type="AlphaFoldDB" id="V2XT86"/>
<evidence type="ECO:0000313" key="2">
    <source>
        <dbReference type="Proteomes" id="UP000017559"/>
    </source>
</evidence>
<protein>
    <submittedName>
        <fullName evidence="1">Fad nad-binding domain-containing protein</fullName>
    </submittedName>
</protein>
<dbReference type="Proteomes" id="UP000017559">
    <property type="component" value="Unassembled WGS sequence"/>
</dbReference>
<evidence type="ECO:0000313" key="1">
    <source>
        <dbReference type="EMBL" id="ESK96076.1"/>
    </source>
</evidence>
<dbReference type="KEGG" id="mrr:Moror_7421"/>
<accession>V2XT86</accession>
<dbReference type="EMBL" id="AWSO01000055">
    <property type="protein sequence ID" value="ESK96076.1"/>
    <property type="molecule type" value="Genomic_DNA"/>
</dbReference>
<gene>
    <name evidence="1" type="ORF">Moror_7421</name>
</gene>
<name>V2XT86_MONRO</name>
<comment type="caution">
    <text evidence="1">The sequence shown here is derived from an EMBL/GenBank/DDBJ whole genome shotgun (WGS) entry which is preliminary data.</text>
</comment>
<dbReference type="HOGENOM" id="CLU_1245676_0_0_1"/>
<reference evidence="1 2" key="1">
    <citation type="journal article" date="2014" name="BMC Genomics">
        <title>Genome and secretome analysis of the hemibiotrophic fungal pathogen, Moniliophthora roreri, which causes frosty pod rot disease of cacao: mechanisms of the biotrophic and necrotrophic phases.</title>
        <authorList>
            <person name="Meinhardt L.W."/>
            <person name="Costa G.G.L."/>
            <person name="Thomazella D.P.T."/>
            <person name="Teixeira P.J.P.L."/>
            <person name="Carazzolle M.F."/>
            <person name="Schuster S.C."/>
            <person name="Carlson J.E."/>
            <person name="Guiltinan M.J."/>
            <person name="Mieczkowski P."/>
            <person name="Farmer A."/>
            <person name="Ramaraj T."/>
            <person name="Crozier J."/>
            <person name="Davis R.E."/>
            <person name="Shao J."/>
            <person name="Melnick R.L."/>
            <person name="Pereira G.A.G."/>
            <person name="Bailey B.A."/>
        </authorList>
    </citation>
    <scope>NUCLEOTIDE SEQUENCE [LARGE SCALE GENOMIC DNA]</scope>
    <source>
        <strain evidence="1 2">MCA 2997</strain>
    </source>
</reference>